<protein>
    <recommendedName>
        <fullName evidence="4">Peptidyl-prolyl cis-trans isomerase</fullName>
        <shortName evidence="4">PPIase</shortName>
        <ecNumber evidence="4">5.2.1.8</ecNumber>
    </recommendedName>
</protein>
<dbReference type="Proteomes" id="UP000785679">
    <property type="component" value="Unassembled WGS sequence"/>
</dbReference>
<evidence type="ECO:0000256" key="3">
    <source>
        <dbReference type="ARBA" id="ARBA00023235"/>
    </source>
</evidence>
<comment type="catalytic activity">
    <reaction evidence="1 4">
        <text>[protein]-peptidylproline (omega=180) = [protein]-peptidylproline (omega=0)</text>
        <dbReference type="Rhea" id="RHEA:16237"/>
        <dbReference type="Rhea" id="RHEA-COMP:10747"/>
        <dbReference type="Rhea" id="RHEA-COMP:10748"/>
        <dbReference type="ChEBI" id="CHEBI:83833"/>
        <dbReference type="ChEBI" id="CHEBI:83834"/>
        <dbReference type="EC" id="5.2.1.8"/>
    </reaction>
</comment>
<evidence type="ECO:0000256" key="4">
    <source>
        <dbReference type="RuleBase" id="RU363019"/>
    </source>
</evidence>
<keyword evidence="3 4" id="KW-0413">Isomerase</keyword>
<dbReference type="GO" id="GO:0005737">
    <property type="term" value="C:cytoplasm"/>
    <property type="evidence" value="ECO:0007669"/>
    <property type="project" value="TreeGrafter"/>
</dbReference>
<dbReference type="SUPFAM" id="SSF50891">
    <property type="entry name" value="Cyclophilin-like"/>
    <property type="match status" value="1"/>
</dbReference>
<dbReference type="EMBL" id="RRYP01011930">
    <property type="protein sequence ID" value="TNV77425.1"/>
    <property type="molecule type" value="Genomic_DNA"/>
</dbReference>
<dbReference type="Pfam" id="PF00160">
    <property type="entry name" value="Pro_isomerase"/>
    <property type="match status" value="1"/>
</dbReference>
<dbReference type="GO" id="GO:0003755">
    <property type="term" value="F:peptidyl-prolyl cis-trans isomerase activity"/>
    <property type="evidence" value="ECO:0007669"/>
    <property type="project" value="UniProtKB-UniRule"/>
</dbReference>
<gene>
    <name evidence="6" type="ORF">FGO68_gene14463</name>
</gene>
<sequence length="217" mass="24572">MVLWTKQFTIADWDQYGPLLKTAQKQYVQYFNKPTLQLIKVHAQVFFDITIDGLDAGRIVFNLYANTYPTSENFRALCTGEKGNNKQNKPLHYKGTQFFKVIKGSYAQGGDITKDNGEGGESIYGPKFADENFINKHTRRGLLAMANKGRHTNNSQFYITFSQLSKHDGKNVVFGEVADEDSFRVLDKIEKQGTESGKVDKKILIANSGEQKSLRIE</sequence>
<comment type="function">
    <text evidence="4">PPIases accelerate the folding of proteins. It catalyzes the cis-trans isomerization of proline imidic peptide bonds in oligopeptides.</text>
</comment>
<keyword evidence="2 4" id="KW-0697">Rotamase</keyword>
<evidence type="ECO:0000259" key="5">
    <source>
        <dbReference type="PROSITE" id="PS50072"/>
    </source>
</evidence>
<dbReference type="FunFam" id="2.40.100.10:FF:000025">
    <property type="entry name" value="Peptidyl-prolyl cis-trans isomerase CYP19-2"/>
    <property type="match status" value="1"/>
</dbReference>
<dbReference type="InterPro" id="IPR029000">
    <property type="entry name" value="Cyclophilin-like_dom_sf"/>
</dbReference>
<keyword evidence="7" id="KW-1185">Reference proteome</keyword>
<dbReference type="Gene3D" id="2.40.100.10">
    <property type="entry name" value="Cyclophilin-like"/>
    <property type="match status" value="1"/>
</dbReference>
<organism evidence="6 7">
    <name type="scientific">Halteria grandinella</name>
    <dbReference type="NCBI Taxonomy" id="5974"/>
    <lineage>
        <taxon>Eukaryota</taxon>
        <taxon>Sar</taxon>
        <taxon>Alveolata</taxon>
        <taxon>Ciliophora</taxon>
        <taxon>Intramacronucleata</taxon>
        <taxon>Spirotrichea</taxon>
        <taxon>Stichotrichia</taxon>
        <taxon>Sporadotrichida</taxon>
        <taxon>Halteriidae</taxon>
        <taxon>Halteria</taxon>
    </lineage>
</organism>
<dbReference type="PROSITE" id="PS50072">
    <property type="entry name" value="CSA_PPIASE_2"/>
    <property type="match status" value="1"/>
</dbReference>
<feature type="domain" description="PPIase cyclophilin-type" evidence="5">
    <location>
        <begin position="46"/>
        <end position="210"/>
    </location>
</feature>
<name>A0A8J8NNP3_HALGN</name>
<dbReference type="GO" id="GO:0016018">
    <property type="term" value="F:cyclosporin A binding"/>
    <property type="evidence" value="ECO:0007669"/>
    <property type="project" value="TreeGrafter"/>
</dbReference>
<dbReference type="EC" id="5.2.1.8" evidence="4"/>
<dbReference type="PANTHER" id="PTHR11071">
    <property type="entry name" value="PEPTIDYL-PROLYL CIS-TRANS ISOMERASE"/>
    <property type="match status" value="1"/>
</dbReference>
<accession>A0A8J8NNP3</accession>
<comment type="caution">
    <text evidence="6">The sequence shown here is derived from an EMBL/GenBank/DDBJ whole genome shotgun (WGS) entry which is preliminary data.</text>
</comment>
<evidence type="ECO:0000256" key="1">
    <source>
        <dbReference type="ARBA" id="ARBA00000971"/>
    </source>
</evidence>
<evidence type="ECO:0000313" key="7">
    <source>
        <dbReference type="Proteomes" id="UP000785679"/>
    </source>
</evidence>
<dbReference type="OrthoDB" id="193499at2759"/>
<evidence type="ECO:0000256" key="2">
    <source>
        <dbReference type="ARBA" id="ARBA00023110"/>
    </source>
</evidence>
<proteinExistence type="inferred from homology"/>
<dbReference type="GO" id="GO:0006457">
    <property type="term" value="P:protein folding"/>
    <property type="evidence" value="ECO:0007669"/>
    <property type="project" value="TreeGrafter"/>
</dbReference>
<evidence type="ECO:0000313" key="6">
    <source>
        <dbReference type="EMBL" id="TNV77425.1"/>
    </source>
</evidence>
<dbReference type="PANTHER" id="PTHR11071:SF561">
    <property type="entry name" value="PEPTIDYL-PROLYL CIS-TRANS ISOMERASE D-RELATED"/>
    <property type="match status" value="1"/>
</dbReference>
<reference evidence="6" key="1">
    <citation type="submission" date="2019-06" db="EMBL/GenBank/DDBJ databases">
        <authorList>
            <person name="Zheng W."/>
        </authorList>
    </citation>
    <scope>NUCLEOTIDE SEQUENCE</scope>
    <source>
        <strain evidence="6">QDHG01</strain>
    </source>
</reference>
<comment type="similarity">
    <text evidence="4">Belongs to the cyclophilin-type PPIase family.</text>
</comment>
<dbReference type="InterPro" id="IPR002130">
    <property type="entry name" value="Cyclophilin-type_PPIase_dom"/>
</dbReference>
<dbReference type="PRINTS" id="PR00153">
    <property type="entry name" value="CSAPPISMRASE"/>
</dbReference>
<dbReference type="AlphaFoldDB" id="A0A8J8NNP3"/>